<evidence type="ECO:0008006" key="4">
    <source>
        <dbReference type="Google" id="ProtNLM"/>
    </source>
</evidence>
<name>A0ABT7S530_9CELL</name>
<comment type="caution">
    <text evidence="2">The sequence shown here is derived from an EMBL/GenBank/DDBJ whole genome shotgun (WGS) entry which is preliminary data.</text>
</comment>
<sequence>MSWLARLRGDDEPDERDQAPEPDEDSPEALQAAVDELVRFVNARAGALPPAALANARALTDTLTEVVDSAQVRPLDVYAVISVRGVVGDYLPTTLKGYLALDPEVRDVPRAGGHSPTESLMMQIDSLQTSVQATLVATREQDADALMTQGRFLQTKFNRSDLDL</sequence>
<gene>
    <name evidence="2" type="ORF">QRT05_05260</name>
</gene>
<dbReference type="Proteomes" id="UP001321453">
    <property type="component" value="Unassembled WGS sequence"/>
</dbReference>
<protein>
    <recommendedName>
        <fullName evidence="4">YbaB/EbfC family DNA-binding protein</fullName>
    </recommendedName>
</protein>
<evidence type="ECO:0000256" key="1">
    <source>
        <dbReference type="SAM" id="MobiDB-lite"/>
    </source>
</evidence>
<reference evidence="2 3" key="1">
    <citation type="submission" date="2023-06" db="EMBL/GenBank/DDBJ databases">
        <title>Cellulomonas sp. MW9 Whole genome sequence.</title>
        <authorList>
            <person name="Park S."/>
        </authorList>
    </citation>
    <scope>NUCLEOTIDE SEQUENCE [LARGE SCALE GENOMIC DNA]</scope>
    <source>
        <strain evidence="2 3">MW9</strain>
    </source>
</reference>
<keyword evidence="3" id="KW-1185">Reference proteome</keyword>
<evidence type="ECO:0000313" key="2">
    <source>
        <dbReference type="EMBL" id="MDM7830731.1"/>
    </source>
</evidence>
<evidence type="ECO:0000313" key="3">
    <source>
        <dbReference type="Proteomes" id="UP001321453"/>
    </source>
</evidence>
<organism evidence="2 3">
    <name type="scientific">Cellulomonas edaphi</name>
    <dbReference type="NCBI Taxonomy" id="3053468"/>
    <lineage>
        <taxon>Bacteria</taxon>
        <taxon>Bacillati</taxon>
        <taxon>Actinomycetota</taxon>
        <taxon>Actinomycetes</taxon>
        <taxon>Micrococcales</taxon>
        <taxon>Cellulomonadaceae</taxon>
        <taxon>Cellulomonas</taxon>
    </lineage>
</organism>
<feature type="region of interest" description="Disordered" evidence="1">
    <location>
        <begin position="1"/>
        <end position="29"/>
    </location>
</feature>
<dbReference type="RefSeq" id="WP_289445891.1">
    <property type="nucleotide sequence ID" value="NZ_JAUCGR010000001.1"/>
</dbReference>
<accession>A0ABT7S530</accession>
<proteinExistence type="predicted"/>
<feature type="compositionally biased region" description="Acidic residues" evidence="1">
    <location>
        <begin position="11"/>
        <end position="27"/>
    </location>
</feature>
<dbReference type="EMBL" id="JAUCGR010000001">
    <property type="protein sequence ID" value="MDM7830731.1"/>
    <property type="molecule type" value="Genomic_DNA"/>
</dbReference>